<dbReference type="InterPro" id="IPR002173">
    <property type="entry name" value="Carboh/pur_kinase_PfkB_CS"/>
</dbReference>
<evidence type="ECO:0000256" key="4">
    <source>
        <dbReference type="RuleBase" id="RU003704"/>
    </source>
</evidence>
<dbReference type="SUPFAM" id="SSF53613">
    <property type="entry name" value="Ribokinase-like"/>
    <property type="match status" value="1"/>
</dbReference>
<dbReference type="InterPro" id="IPR002139">
    <property type="entry name" value="Ribo/fructo_kinase"/>
</dbReference>
<evidence type="ECO:0000256" key="3">
    <source>
        <dbReference type="ARBA" id="ARBA00022777"/>
    </source>
</evidence>
<dbReference type="GO" id="GO:0016301">
    <property type="term" value="F:kinase activity"/>
    <property type="evidence" value="ECO:0007669"/>
    <property type="project" value="UniProtKB-KW"/>
</dbReference>
<feature type="compositionally biased region" description="Basic and acidic residues" evidence="5">
    <location>
        <begin position="318"/>
        <end position="331"/>
    </location>
</feature>
<dbReference type="Proteomes" id="UP000634308">
    <property type="component" value="Unassembled WGS sequence"/>
</dbReference>
<dbReference type="Pfam" id="PF00294">
    <property type="entry name" value="PfkB"/>
    <property type="match status" value="1"/>
</dbReference>
<evidence type="ECO:0000256" key="2">
    <source>
        <dbReference type="ARBA" id="ARBA00022679"/>
    </source>
</evidence>
<dbReference type="PANTHER" id="PTHR10584:SF167">
    <property type="entry name" value="PFKB DOMAIN PROTEIN"/>
    <property type="match status" value="1"/>
</dbReference>
<protein>
    <submittedName>
        <fullName evidence="7">Sugar kinase</fullName>
    </submittedName>
</protein>
<comment type="similarity">
    <text evidence="1 4">Belongs to the carbohydrate kinase PfkB family.</text>
</comment>
<dbReference type="InterPro" id="IPR011611">
    <property type="entry name" value="PfkB_dom"/>
</dbReference>
<keyword evidence="8" id="KW-1185">Reference proteome</keyword>
<evidence type="ECO:0000259" key="6">
    <source>
        <dbReference type="Pfam" id="PF00294"/>
    </source>
</evidence>
<keyword evidence="2 4" id="KW-0808">Transferase</keyword>
<dbReference type="PROSITE" id="PS00584">
    <property type="entry name" value="PFKB_KINASES_2"/>
    <property type="match status" value="1"/>
</dbReference>
<feature type="domain" description="Carbohydrate kinase PfkB" evidence="6">
    <location>
        <begin position="5"/>
        <end position="298"/>
    </location>
</feature>
<accession>A0ABQ2RKF6</accession>
<evidence type="ECO:0000256" key="5">
    <source>
        <dbReference type="SAM" id="MobiDB-lite"/>
    </source>
</evidence>
<evidence type="ECO:0000313" key="7">
    <source>
        <dbReference type="EMBL" id="GGR44207.1"/>
    </source>
</evidence>
<sequence length="393" mass="40161">MKFYVIGDVTVDHLYHLDRLPSPGQEVTPRHASMKPGGAGGTISVTLARLGHSVTLAARVGQDPFAEYALSHVRESGVSESAIQRDPDLLTSTITVMQTAGGERAMISDGAANRQLDPAHLNAAGVQAADALIINAYAMIEGPQREFALNAIDAARSATPRVPVFIDLGTGAVNKAGTSLRADVLRADYLMLNQHELQALTGTSSISAALAQLGEAGAKQVIVKVGKMGSITWTPTETELVDAVRPEGKVVDSTGAGDTFTAAFAHAILSGCSMPEAARAANTAGALAATGIGAQETLITAADLGGKGAAPATPARQAPEKNPEKNSEKSPEASAGKAAEKVPEQAPDQVPEQVAEKPAGKAAKAPRAAAVAAAAEAEPAPAPARRTRKTTAS</sequence>
<dbReference type="Gene3D" id="3.40.1190.20">
    <property type="match status" value="1"/>
</dbReference>
<comment type="caution">
    <text evidence="7">The sequence shown here is derived from an EMBL/GenBank/DDBJ whole genome shotgun (WGS) entry which is preliminary data.</text>
</comment>
<feature type="compositionally biased region" description="Low complexity" evidence="5">
    <location>
        <begin position="360"/>
        <end position="379"/>
    </location>
</feature>
<organism evidence="7 8">
    <name type="scientific">Deinococcus seoulensis</name>
    <dbReference type="NCBI Taxonomy" id="1837379"/>
    <lineage>
        <taxon>Bacteria</taxon>
        <taxon>Thermotogati</taxon>
        <taxon>Deinococcota</taxon>
        <taxon>Deinococci</taxon>
        <taxon>Deinococcales</taxon>
        <taxon>Deinococcaceae</taxon>
        <taxon>Deinococcus</taxon>
    </lineage>
</organism>
<evidence type="ECO:0000256" key="1">
    <source>
        <dbReference type="ARBA" id="ARBA00010688"/>
    </source>
</evidence>
<evidence type="ECO:0000313" key="8">
    <source>
        <dbReference type="Proteomes" id="UP000634308"/>
    </source>
</evidence>
<name>A0ABQ2RKF6_9DEIO</name>
<gene>
    <name evidence="7" type="ORF">GCM10008959_01460</name>
</gene>
<feature type="region of interest" description="Disordered" evidence="5">
    <location>
        <begin position="305"/>
        <end position="393"/>
    </location>
</feature>
<dbReference type="PRINTS" id="PR00990">
    <property type="entry name" value="RIBOKINASE"/>
</dbReference>
<keyword evidence="3 4" id="KW-0418">Kinase</keyword>
<dbReference type="InterPro" id="IPR029056">
    <property type="entry name" value="Ribokinase-like"/>
</dbReference>
<reference evidence="8" key="1">
    <citation type="journal article" date="2019" name="Int. J. Syst. Evol. Microbiol.">
        <title>The Global Catalogue of Microorganisms (GCM) 10K type strain sequencing project: providing services to taxonomists for standard genome sequencing and annotation.</title>
        <authorList>
            <consortium name="The Broad Institute Genomics Platform"/>
            <consortium name="The Broad Institute Genome Sequencing Center for Infectious Disease"/>
            <person name="Wu L."/>
            <person name="Ma J."/>
        </authorList>
    </citation>
    <scope>NUCLEOTIDE SEQUENCE [LARGE SCALE GENOMIC DNA]</scope>
    <source>
        <strain evidence="8">JCM 31404</strain>
    </source>
</reference>
<dbReference type="PANTHER" id="PTHR10584">
    <property type="entry name" value="SUGAR KINASE"/>
    <property type="match status" value="1"/>
</dbReference>
<proteinExistence type="inferred from homology"/>
<dbReference type="EMBL" id="BMQM01000001">
    <property type="protein sequence ID" value="GGR44207.1"/>
    <property type="molecule type" value="Genomic_DNA"/>
</dbReference>